<evidence type="ECO:0000313" key="3">
    <source>
        <dbReference type="Proteomes" id="UP001152888"/>
    </source>
</evidence>
<reference evidence="2" key="1">
    <citation type="submission" date="2022-03" db="EMBL/GenBank/DDBJ databases">
        <authorList>
            <person name="Sayadi A."/>
        </authorList>
    </citation>
    <scope>NUCLEOTIDE SEQUENCE</scope>
</reference>
<sequence>MQDVLKNVYSKTCGTVSRPKCPVGAAAAAPPPESTDSETDGVPSNRPIPESVGVACPDCGERVLRPRCTNTAPAAPGIPLTRNEARAAERGITASASTDDDSTEPVSTDTGDGRATVPQEEAPETNSCEEAGVGGGSPIPVPELLDVSAVAAIAGGENNVNNITPTAENISPTQTPDMSERVLNVSEDELVSPAASPEEILLRQDVAQTARSCKLTRAAQQHLEVNTVTQLLRNAISEACDLPMGQPQSQIDTLHDRVTALFVSEERGVAGDEREGVEDKIRGVTDGTLYARTQDIYKKEPGILAKHVLNNVDWLEEPGVKKLQPKTCGTCTKSFGAQIRRKYRCPSWESLRTGTWVRYCANRRDGERGEYASLSDENVHSTPGPDGIKKGDINAFLVQTKSSSYFQFNHDKRKLRAKARFSPRQKGFMNESGCFNNIHILNELLRHSKAKNGLVVTQLDVSKAFDTVPHQAIGHALRRKRFSRTGGLELDSGEVIPVAGAGDHLVYLGCKLSPWVGVTTEGIRADLASTLSRVQRLKLKPHQKVDLISTYIVPHYLYQLSIAMPAMTQIKLMDQELRVVVKNILHLPQATTNALLYCGKRDGGLAIPRLEWLATSSALKAGLKFVDNPDPAMQALATGTKLESRVRRLALDARIAWPVTGEQLASYTRTQKKAELARWKRLGSQGKSAAAFADSKIGNAWLRDPSLLKPCLGASRKTPSKKRLVTAAGCDLD</sequence>
<dbReference type="EMBL" id="CAKOFQ010009880">
    <property type="protein sequence ID" value="CAH2018675.1"/>
    <property type="molecule type" value="Genomic_DNA"/>
</dbReference>
<keyword evidence="3" id="KW-1185">Reference proteome</keyword>
<dbReference type="OrthoDB" id="6772021at2759"/>
<protein>
    <recommendedName>
        <fullName evidence="4">Reverse transcriptase domain-containing protein</fullName>
    </recommendedName>
</protein>
<evidence type="ECO:0008006" key="4">
    <source>
        <dbReference type="Google" id="ProtNLM"/>
    </source>
</evidence>
<feature type="region of interest" description="Disordered" evidence="1">
    <location>
        <begin position="15"/>
        <end position="54"/>
    </location>
</feature>
<gene>
    <name evidence="2" type="ORF">ACAOBT_LOCUS36755</name>
</gene>
<evidence type="ECO:0000256" key="1">
    <source>
        <dbReference type="SAM" id="MobiDB-lite"/>
    </source>
</evidence>
<proteinExistence type="predicted"/>
<dbReference type="AlphaFoldDB" id="A0A9P0VSF7"/>
<evidence type="ECO:0000313" key="2">
    <source>
        <dbReference type="EMBL" id="CAH2018675.1"/>
    </source>
</evidence>
<comment type="caution">
    <text evidence="2">The sequence shown here is derived from an EMBL/GenBank/DDBJ whole genome shotgun (WGS) entry which is preliminary data.</text>
</comment>
<feature type="region of interest" description="Disordered" evidence="1">
    <location>
        <begin position="91"/>
        <end position="140"/>
    </location>
</feature>
<organism evidence="2 3">
    <name type="scientific">Acanthoscelides obtectus</name>
    <name type="common">Bean weevil</name>
    <name type="synonym">Bruchus obtectus</name>
    <dbReference type="NCBI Taxonomy" id="200917"/>
    <lineage>
        <taxon>Eukaryota</taxon>
        <taxon>Metazoa</taxon>
        <taxon>Ecdysozoa</taxon>
        <taxon>Arthropoda</taxon>
        <taxon>Hexapoda</taxon>
        <taxon>Insecta</taxon>
        <taxon>Pterygota</taxon>
        <taxon>Neoptera</taxon>
        <taxon>Endopterygota</taxon>
        <taxon>Coleoptera</taxon>
        <taxon>Polyphaga</taxon>
        <taxon>Cucujiformia</taxon>
        <taxon>Chrysomeloidea</taxon>
        <taxon>Chrysomelidae</taxon>
        <taxon>Bruchinae</taxon>
        <taxon>Bruchini</taxon>
        <taxon>Acanthoscelides</taxon>
    </lineage>
</organism>
<dbReference type="Proteomes" id="UP001152888">
    <property type="component" value="Unassembled WGS sequence"/>
</dbReference>
<accession>A0A9P0VSF7</accession>
<name>A0A9P0VSF7_ACAOB</name>